<evidence type="ECO:0000313" key="7">
    <source>
        <dbReference type="Proteomes" id="UP001174208"/>
    </source>
</evidence>
<accession>A0ABT8KEM3</accession>
<dbReference type="SUPFAM" id="SSF50331">
    <property type="entry name" value="MOP-like"/>
    <property type="match status" value="1"/>
</dbReference>
<sequence>MSLALTATSVERDVSIELSVHAGETLALLGPNGAGKSTVLGMLAGLVRPDTGRAALDGDVLFDLPRTWTPPHRRGVALLAQDALLFPHLTVRHNVEFGPRSSGAGRAEARDRADAWLRRTGTAPFADRHPDSLSGGQAQRVAIARALAAEPRLLLLDEPLAALDVAVAAELRGMLADVLRDRTTVLVTHDVLDAYLLADRVAVLHEGRVVEHGETRRVLERPHHPFTADLSGLTLLTGGRTPTGLLTTDGLRLHGTATEHIPVGAPVSAVIRPSAVAVTAPTAASTNTAPSPAATAPSPGATTPNPAATASPNRIPSRVTGLEPHADLVRVRTTTLTALVPPATVADAALVIGSSVDLLVAPEDVTIHPR</sequence>
<dbReference type="SMART" id="SM00382">
    <property type="entry name" value="AAA"/>
    <property type="match status" value="1"/>
</dbReference>
<dbReference type="InterPro" id="IPR017871">
    <property type="entry name" value="ABC_transporter-like_CS"/>
</dbReference>
<dbReference type="InterPro" id="IPR003593">
    <property type="entry name" value="AAA+_ATPase"/>
</dbReference>
<dbReference type="EMBL" id="JAROCF010000001">
    <property type="protein sequence ID" value="MDN4614774.1"/>
    <property type="molecule type" value="Genomic_DNA"/>
</dbReference>
<organism evidence="6 7">
    <name type="scientific">Leifsonia williamsii</name>
    <dbReference type="NCBI Taxonomy" id="3035919"/>
    <lineage>
        <taxon>Bacteria</taxon>
        <taxon>Bacillati</taxon>
        <taxon>Actinomycetota</taxon>
        <taxon>Actinomycetes</taxon>
        <taxon>Micrococcales</taxon>
        <taxon>Microbacteriaceae</taxon>
        <taxon>Leifsonia</taxon>
    </lineage>
</organism>
<dbReference type="InterPro" id="IPR003439">
    <property type="entry name" value="ABC_transporter-like_ATP-bd"/>
</dbReference>
<dbReference type="PROSITE" id="PS00211">
    <property type="entry name" value="ABC_TRANSPORTER_1"/>
    <property type="match status" value="1"/>
</dbReference>
<evidence type="ECO:0000256" key="2">
    <source>
        <dbReference type="ARBA" id="ARBA00022741"/>
    </source>
</evidence>
<keyword evidence="1" id="KW-0813">Transport</keyword>
<dbReference type="PANTHER" id="PTHR42781">
    <property type="entry name" value="SPERMIDINE/PUTRESCINE IMPORT ATP-BINDING PROTEIN POTA"/>
    <property type="match status" value="1"/>
</dbReference>
<dbReference type="GO" id="GO:0005524">
    <property type="term" value="F:ATP binding"/>
    <property type="evidence" value="ECO:0007669"/>
    <property type="project" value="UniProtKB-KW"/>
</dbReference>
<keyword evidence="2" id="KW-0547">Nucleotide-binding</keyword>
<dbReference type="InterPro" id="IPR027417">
    <property type="entry name" value="P-loop_NTPase"/>
</dbReference>
<dbReference type="Pfam" id="PF00005">
    <property type="entry name" value="ABC_tran"/>
    <property type="match status" value="1"/>
</dbReference>
<dbReference type="PANTHER" id="PTHR42781:SF4">
    <property type="entry name" value="SPERMIDINE_PUTRESCINE IMPORT ATP-BINDING PROTEIN POTA"/>
    <property type="match status" value="1"/>
</dbReference>
<dbReference type="GO" id="GO:0016740">
    <property type="term" value="F:transferase activity"/>
    <property type="evidence" value="ECO:0007669"/>
    <property type="project" value="UniProtKB-KW"/>
</dbReference>
<keyword evidence="6" id="KW-0808">Transferase</keyword>
<evidence type="ECO:0000313" key="6">
    <source>
        <dbReference type="EMBL" id="MDN4614774.1"/>
    </source>
</evidence>
<proteinExistence type="predicted"/>
<feature type="domain" description="ABC transporter" evidence="5">
    <location>
        <begin position="5"/>
        <end position="231"/>
    </location>
</feature>
<feature type="compositionally biased region" description="Low complexity" evidence="4">
    <location>
        <begin position="282"/>
        <end position="312"/>
    </location>
</feature>
<comment type="caution">
    <text evidence="6">The sequence shown here is derived from an EMBL/GenBank/DDBJ whole genome shotgun (WGS) entry which is preliminary data.</text>
</comment>
<evidence type="ECO:0000259" key="5">
    <source>
        <dbReference type="PROSITE" id="PS50893"/>
    </source>
</evidence>
<dbReference type="Gene3D" id="3.40.50.300">
    <property type="entry name" value="P-loop containing nucleotide triphosphate hydrolases"/>
    <property type="match status" value="1"/>
</dbReference>
<dbReference type="Proteomes" id="UP001174208">
    <property type="component" value="Unassembled WGS sequence"/>
</dbReference>
<evidence type="ECO:0000256" key="4">
    <source>
        <dbReference type="SAM" id="MobiDB-lite"/>
    </source>
</evidence>
<evidence type="ECO:0000256" key="3">
    <source>
        <dbReference type="ARBA" id="ARBA00022840"/>
    </source>
</evidence>
<name>A0ABT8KEM3_9MICO</name>
<protein>
    <submittedName>
        <fullName evidence="6">ATP-binding cassette domain-containing protein</fullName>
    </submittedName>
</protein>
<evidence type="ECO:0000256" key="1">
    <source>
        <dbReference type="ARBA" id="ARBA00022448"/>
    </source>
</evidence>
<keyword evidence="7" id="KW-1185">Reference proteome</keyword>
<reference evidence="6" key="1">
    <citation type="submission" date="2023-06" db="EMBL/GenBank/DDBJ databases">
        <title>MT1 and MT2 Draft Genomes of Novel Species.</title>
        <authorList>
            <person name="Venkateswaran K."/>
        </authorList>
    </citation>
    <scope>NUCLEOTIDE SEQUENCE</scope>
    <source>
        <strain evidence="6">F6_8S_P_1B</strain>
    </source>
</reference>
<dbReference type="InterPro" id="IPR050093">
    <property type="entry name" value="ABC_SmlMolc_Importer"/>
</dbReference>
<feature type="region of interest" description="Disordered" evidence="4">
    <location>
        <begin position="282"/>
        <end position="320"/>
    </location>
</feature>
<dbReference type="PROSITE" id="PS50893">
    <property type="entry name" value="ABC_TRANSPORTER_2"/>
    <property type="match status" value="1"/>
</dbReference>
<dbReference type="RefSeq" id="WP_301212561.1">
    <property type="nucleotide sequence ID" value="NZ_JAROCF010000001.1"/>
</dbReference>
<dbReference type="InterPro" id="IPR008995">
    <property type="entry name" value="Mo/tungstate-bd_C_term_dom"/>
</dbReference>
<gene>
    <name evidence="6" type="ORF">P5G50_09935</name>
</gene>
<dbReference type="SUPFAM" id="SSF52540">
    <property type="entry name" value="P-loop containing nucleoside triphosphate hydrolases"/>
    <property type="match status" value="1"/>
</dbReference>
<keyword evidence="3 6" id="KW-0067">ATP-binding</keyword>